<feature type="domain" description="Mon2/Sec7/BIG1-like HDS" evidence="1">
    <location>
        <begin position="765"/>
        <end position="838"/>
    </location>
</feature>
<sequence length="1704" mass="189057">MAAFMTVLESDLRALSAEARRRYPAVKDAAEHAILKLRSMASPDEIAHNEDILRIFLMACEVKNVKLSVIGLSCLQKLISHDAIAPSALKEILFALKEHGEMADESIQLKTLQTILVIFQSRLLPDNEENMAHALGICLRLLENNRSSDSVRNTAAATFRQAVALIFDHVVCTESLPTGKFGSGGYASRTNSVTSDVSRNIKRLELLELEVISGEPSLMRETLTKPGKLGLCLLEDLTTLAAGGSAIWLRVGSIQRSFALDLLEFILSNYVVLFRTLIPFEQVLRHQICSLLMTSLRTNSEIEGELGEPYFRRLVLRSVAHIIRLYSSSLTTESEGFCVEARTLRILFQNFDLHPNNSNIVEGMVKALARVVSSVQYLETGEESLAAVAGMFSSKAKGIEWSLDNDASNATVLVASEAHAITLAIEGILGVVFAVATLTDEAVDDGELESPRCDTDPTRNYTGTTATFCMSMVDSMWLTILDALSLILMKSQGEAIILEILKGYQAFTQACGVLHAVEPLNSFLASLCKFTIYIPNEADKRSIVLSPSSKRAEQLVDQREGIVLTAKNVQALRTLFNIAHRLQNVLGPSWVLVLDTLSALDRAIHSLHATTQEVPTVPKLSRDSSGQYSDFNVLSSLNSQLFESSALMHVAAVQSLLSALRQLSRQSMATTLSSIGQTSNQKVGSISFSVERMLCILISNLHRVEPLWDEVVGHFLELADSTNPQLQSMALDALDKAICAVLGSDQFQNTSSKSLDASNDLHDQSMFRLECAVISPLNDLYSLSQSFDVRAGSLKILVHVLERHGEKLHYSWPNILEMLRSVALASEKDLIALGFQHVFVLLLNKTLQHKSSSPVIPQNNTPFILPVSTNKSQIDSDYGPTPLLGRSWLLTWTILYTRGCSLWPLILFGITGCIDVAGAYSAQKTELNISLTAIGLLWTATDFIVKGLTRWSEEGFETDQRNYVKKEEATPESHEKVTDATYLANTVERDKLLFSVFSLLHKLGADERPEVRNSAIRMLFQTLGSHGQKLSKSMWEDCLWNYVFPTLDHASHLAATSSKDEWQGKELGTRKGKAVHMLIHHSRNTAQKQWDETLVLVLGGITRILRSFFPFLRSLRNFQSGWESLLVFVKNSILNGSKEVALGAINCLQSTVVSHSPKGNLPVTYIRSILDIYEDVLQQSHKSSDHYVGKVKQEILHGLGEVYAQAQGMFDNDMYKQLILVVDSAVKEARTTSSTFEAEYGHVPPALRTILEILPLLRPAAHLSSMWMLLLTNLLQYLPAADPLLDENGDDANPAGNSNHIPEKKREGSILNVKLASPTMGYSTYKLFAERLVPVLVDLFVQAPVTEKYNIFPGVIQSLGRCMTTRRDDPDGTLWKQAVDGFHRILIDDVRKLKPTPGTDLIITRSSRIHVWKEVADVYELFLVGHCGRALPSNTLSAAASQTDESLEINILEVLGDKILRSESDIPPDILQRLISTLDRCASRTCCLPLETVELMPPHCSRFSLTCLQKLFSLSSYEVSDWNSARSEVSKISIRTLMSRCDFILRKFLADENDLGKHSLPPARLDEVIFVLQELASLVIHPETASSLPLHPHLQEGVSLGNLRSRSHLLVLFPSFCELVVSRYCYFSCMIMFISTVTGEAPSLSPVQELRVRELVQVLLRLIAAELGLQKLDFNDAMVRPPDRAQDEIVKLGCVKKRVSTFAR</sequence>
<dbReference type="Pfam" id="PF09324">
    <property type="entry name" value="Sec7-like_HDS"/>
    <property type="match status" value="1"/>
</dbReference>
<evidence type="ECO:0000259" key="2">
    <source>
        <dbReference type="Pfam" id="PF16206"/>
    </source>
</evidence>
<dbReference type="InterPro" id="IPR032629">
    <property type="entry name" value="DCB_dom"/>
</dbReference>
<dbReference type="InterPro" id="IPR032817">
    <property type="entry name" value="Mon2_C"/>
</dbReference>
<evidence type="ECO:0000259" key="1">
    <source>
        <dbReference type="Pfam" id="PF09324"/>
    </source>
</evidence>
<dbReference type="PANTHER" id="PTHR34199">
    <property type="entry name" value="NUMOD3 MOTIF FAMILY PROTEIN, EXPRESSED"/>
    <property type="match status" value="1"/>
</dbReference>
<feature type="domain" description="Mon2/Sec7/BIG1-like dimerisation and cyclophilin-binding" evidence="3">
    <location>
        <begin position="3"/>
        <end position="171"/>
    </location>
</feature>
<proteinExistence type="predicted"/>
<dbReference type="EMBL" id="JACGWK010000001">
    <property type="protein sequence ID" value="KAL0380110.1"/>
    <property type="molecule type" value="Genomic_DNA"/>
</dbReference>
<reference evidence="4" key="2">
    <citation type="journal article" date="2024" name="Plant">
        <title>Genomic evolution and insights into agronomic trait innovations of Sesamum species.</title>
        <authorList>
            <person name="Miao H."/>
            <person name="Wang L."/>
            <person name="Qu L."/>
            <person name="Liu H."/>
            <person name="Sun Y."/>
            <person name="Le M."/>
            <person name="Wang Q."/>
            <person name="Wei S."/>
            <person name="Zheng Y."/>
            <person name="Lin W."/>
            <person name="Duan Y."/>
            <person name="Cao H."/>
            <person name="Xiong S."/>
            <person name="Wang X."/>
            <person name="Wei L."/>
            <person name="Li C."/>
            <person name="Ma Q."/>
            <person name="Ju M."/>
            <person name="Zhao R."/>
            <person name="Li G."/>
            <person name="Mu C."/>
            <person name="Tian Q."/>
            <person name="Mei H."/>
            <person name="Zhang T."/>
            <person name="Gao T."/>
            <person name="Zhang H."/>
        </authorList>
    </citation>
    <scope>NUCLEOTIDE SEQUENCE</scope>
    <source>
        <strain evidence="4">G01</strain>
    </source>
</reference>
<accession>A0AAW2RJB5</accession>
<dbReference type="InterPro" id="IPR015403">
    <property type="entry name" value="Mon2/Sec7/BIG1-like_HDS"/>
</dbReference>
<dbReference type="InterPro" id="IPR016024">
    <property type="entry name" value="ARM-type_fold"/>
</dbReference>
<feature type="domain" description="Mon2 C-terminal" evidence="2">
    <location>
        <begin position="913"/>
        <end position="1157"/>
    </location>
</feature>
<organism evidence="4">
    <name type="scientific">Sesamum angustifolium</name>
    <dbReference type="NCBI Taxonomy" id="2727405"/>
    <lineage>
        <taxon>Eukaryota</taxon>
        <taxon>Viridiplantae</taxon>
        <taxon>Streptophyta</taxon>
        <taxon>Embryophyta</taxon>
        <taxon>Tracheophyta</taxon>
        <taxon>Spermatophyta</taxon>
        <taxon>Magnoliopsida</taxon>
        <taxon>eudicotyledons</taxon>
        <taxon>Gunneridae</taxon>
        <taxon>Pentapetalae</taxon>
        <taxon>asterids</taxon>
        <taxon>lamiids</taxon>
        <taxon>Lamiales</taxon>
        <taxon>Pedaliaceae</taxon>
        <taxon>Sesamum</taxon>
    </lineage>
</organism>
<evidence type="ECO:0000259" key="3">
    <source>
        <dbReference type="Pfam" id="PF16213"/>
    </source>
</evidence>
<dbReference type="Pfam" id="PF16213">
    <property type="entry name" value="DCB"/>
    <property type="match status" value="1"/>
</dbReference>
<evidence type="ECO:0000313" key="4">
    <source>
        <dbReference type="EMBL" id="KAL0380110.1"/>
    </source>
</evidence>
<comment type="caution">
    <text evidence="4">The sequence shown here is derived from an EMBL/GenBank/DDBJ whole genome shotgun (WGS) entry which is preliminary data.</text>
</comment>
<dbReference type="Pfam" id="PF16206">
    <property type="entry name" value="Mon2_C"/>
    <property type="match status" value="2"/>
</dbReference>
<reference evidence="4" key="1">
    <citation type="submission" date="2020-06" db="EMBL/GenBank/DDBJ databases">
        <authorList>
            <person name="Li T."/>
            <person name="Hu X."/>
            <person name="Zhang T."/>
            <person name="Song X."/>
            <person name="Zhang H."/>
            <person name="Dai N."/>
            <person name="Sheng W."/>
            <person name="Hou X."/>
            <person name="Wei L."/>
        </authorList>
    </citation>
    <scope>NUCLEOTIDE SEQUENCE</scope>
    <source>
        <strain evidence="4">G01</strain>
        <tissue evidence="4">Leaf</tissue>
    </source>
</reference>
<dbReference type="SUPFAM" id="SSF48371">
    <property type="entry name" value="ARM repeat"/>
    <property type="match status" value="2"/>
</dbReference>
<name>A0AAW2RJB5_9LAMI</name>
<dbReference type="PANTHER" id="PTHR34199:SF4">
    <property type="entry name" value="ARM REPEAT SUPERFAMILY PROTEIN"/>
    <property type="match status" value="1"/>
</dbReference>
<protein>
    <submittedName>
        <fullName evidence="4">Protein MON2</fullName>
    </submittedName>
</protein>
<feature type="domain" description="Mon2 C-terminal" evidence="2">
    <location>
        <begin position="1296"/>
        <end position="1580"/>
    </location>
</feature>
<gene>
    <name evidence="4" type="ORF">Sangu_0075300</name>
</gene>